<dbReference type="RefSeq" id="WP_271714355.1">
    <property type="nucleotide sequence ID" value="NZ_AP024169.1"/>
</dbReference>
<name>A0A7R7EIH4_9FIRM</name>
<keyword evidence="1" id="KW-0472">Membrane</keyword>
<gene>
    <name evidence="2" type="ORF">bsdtb5_03520</name>
</gene>
<accession>A0A7R7EIH4</accession>
<sequence length="357" mass="42501">MKHKRIYSVVAIAIITILVLLVSFNSIRNKQRTPSKSSKEIYLYGEAHGVGKILDKELELWNDYYHNKGMRHLFIELPYYTAEYLNIWMKSETNEIFDKVYDDWNGTSEYIPECKEFYEKIKEQCPETVFHGTDVGHQYSTTGERFLQYLRRNNLEDSEQYKLTQEVIEQGKTYYGKSDDVYREKMMVKNFIREYDKLKDKRIMGIYGSAHTGLEAMDFTNTIPCMANQLKKNYGNIIHTKDLSIWVKDIEPYRLDTIKVNGKDYKAGYFGKEDISSFAKDYTYREYWRLENAYDDFKDKVLLQDTLPYDNYPMLIEKGQVFVIDYTKTDGTIERKYYRSDGEVWNNKPTTQEFKVD</sequence>
<evidence type="ECO:0000313" key="2">
    <source>
        <dbReference type="EMBL" id="BCN29057.1"/>
    </source>
</evidence>
<dbReference type="AlphaFoldDB" id="A0A7R7EIH4"/>
<keyword evidence="3" id="KW-1185">Reference proteome</keyword>
<dbReference type="EMBL" id="AP024169">
    <property type="protein sequence ID" value="BCN29057.1"/>
    <property type="molecule type" value="Genomic_DNA"/>
</dbReference>
<reference evidence="2 3" key="1">
    <citation type="submission" date="2020-11" db="EMBL/GenBank/DDBJ databases">
        <title>Draft genome sequencing of a Lachnospiraceae strain isolated from anoxic soil subjected to BSD treatment.</title>
        <authorList>
            <person name="Uek A."/>
            <person name="Tonouchi A."/>
        </authorList>
    </citation>
    <scope>NUCLEOTIDE SEQUENCE [LARGE SCALE GENOMIC DNA]</scope>
    <source>
        <strain evidence="2 3">TB5</strain>
    </source>
</reference>
<proteinExistence type="predicted"/>
<evidence type="ECO:0000256" key="1">
    <source>
        <dbReference type="SAM" id="Phobius"/>
    </source>
</evidence>
<protein>
    <submittedName>
        <fullName evidence="2">Uncharacterized protein</fullName>
    </submittedName>
</protein>
<organism evidence="2 3">
    <name type="scientific">Anaeromicropila herbilytica</name>
    <dbReference type="NCBI Taxonomy" id="2785025"/>
    <lineage>
        <taxon>Bacteria</taxon>
        <taxon>Bacillati</taxon>
        <taxon>Bacillota</taxon>
        <taxon>Clostridia</taxon>
        <taxon>Lachnospirales</taxon>
        <taxon>Lachnospiraceae</taxon>
        <taxon>Anaeromicropila</taxon>
    </lineage>
</organism>
<dbReference type="SUPFAM" id="SSF159501">
    <property type="entry name" value="EreA/ChaN-like"/>
    <property type="match status" value="1"/>
</dbReference>
<dbReference type="Proteomes" id="UP000595897">
    <property type="component" value="Chromosome"/>
</dbReference>
<evidence type="ECO:0000313" key="3">
    <source>
        <dbReference type="Proteomes" id="UP000595897"/>
    </source>
</evidence>
<keyword evidence="1" id="KW-0812">Transmembrane</keyword>
<dbReference type="KEGG" id="ahb:bsdtb5_03520"/>
<keyword evidence="1" id="KW-1133">Transmembrane helix</keyword>
<feature type="transmembrane region" description="Helical" evidence="1">
    <location>
        <begin position="6"/>
        <end position="27"/>
    </location>
</feature>